<evidence type="ECO:0000259" key="1">
    <source>
        <dbReference type="PROSITE" id="PS50076"/>
    </source>
</evidence>
<dbReference type="AlphaFoldDB" id="A0A1L4CYC2"/>
<keyword evidence="3" id="KW-1185">Reference proteome</keyword>
<protein>
    <recommendedName>
        <fullName evidence="1">J domain-containing protein</fullName>
    </recommendedName>
</protein>
<dbReference type="RefSeq" id="WP_148696660.1">
    <property type="nucleotide sequence ID" value="NZ_CP017834.1"/>
</dbReference>
<dbReference type="Gene3D" id="1.10.287.110">
    <property type="entry name" value="DnaJ domain"/>
    <property type="match status" value="1"/>
</dbReference>
<gene>
    <name evidence="2" type="ORF">AXG55_03060</name>
</gene>
<dbReference type="SUPFAM" id="SSF46565">
    <property type="entry name" value="Chaperone J-domain"/>
    <property type="match status" value="1"/>
</dbReference>
<dbReference type="STRING" id="1915309.AXG55_03060"/>
<evidence type="ECO:0000313" key="2">
    <source>
        <dbReference type="EMBL" id="APJ02946.1"/>
    </source>
</evidence>
<evidence type="ECO:0000313" key="3">
    <source>
        <dbReference type="Proteomes" id="UP000184731"/>
    </source>
</evidence>
<dbReference type="KEGG" id="saqi:AXG55_03060"/>
<accession>A0A1L4CYC2</accession>
<proteinExistence type="predicted"/>
<organism evidence="2 3">
    <name type="scientific">Silvanigrella aquatica</name>
    <dbReference type="NCBI Taxonomy" id="1915309"/>
    <lineage>
        <taxon>Bacteria</taxon>
        <taxon>Pseudomonadati</taxon>
        <taxon>Bdellovibrionota</taxon>
        <taxon>Oligoflexia</taxon>
        <taxon>Silvanigrellales</taxon>
        <taxon>Silvanigrellaceae</taxon>
        <taxon>Silvanigrella</taxon>
    </lineage>
</organism>
<dbReference type="PROSITE" id="PS50076">
    <property type="entry name" value="DNAJ_2"/>
    <property type="match status" value="1"/>
</dbReference>
<name>A0A1L4CYC2_9BACT</name>
<feature type="domain" description="J" evidence="1">
    <location>
        <begin position="252"/>
        <end position="308"/>
    </location>
</feature>
<dbReference type="InterPro" id="IPR001623">
    <property type="entry name" value="DnaJ_domain"/>
</dbReference>
<dbReference type="Proteomes" id="UP000184731">
    <property type="component" value="Chromosome"/>
</dbReference>
<reference evidence="2 3" key="1">
    <citation type="submission" date="2016-10" db="EMBL/GenBank/DDBJ databases">
        <title>Silvanigrella aquatica sp. nov., isolated from a freshwater lake located in the Black Forest, Germany, description of Silvanigrellaceae fam. nov., Silvanigrellales ord. nov., reclassification of the order Bdellovibrionales in the class Oligoflexia, reclassification of the families Bacteriovoracaceae and Halobacteriovoraceae in the new order Bacteriovoracales ord. nov., and reclassification of the family Pseudobacteriovoracaceae in the order Oligoflexiales.</title>
        <authorList>
            <person name="Hahn M.W."/>
            <person name="Schmidt J."/>
            <person name="Koll U."/>
            <person name="Rohde M."/>
            <person name="Verbag S."/>
            <person name="Pitt A."/>
            <person name="Nakai R."/>
            <person name="Naganuma T."/>
            <person name="Lang E."/>
        </authorList>
    </citation>
    <scope>NUCLEOTIDE SEQUENCE [LARGE SCALE GENOMIC DNA]</scope>
    <source>
        <strain evidence="2 3">MWH-Nonnen-W8red</strain>
    </source>
</reference>
<sequence>MLDHLLQMISIESLIFSFKEQDLFQEFNLHHETYALRAAKVTKVSDSDILKNILPKELSSKMFGAGNLNLLAFIFALRHKILQLNLLFHLSALKNNNHHSFNEVKDELCAIFGEEIFNQYNLLFNMLMPPFWGKDKKLPILGFSSVGCHFVMRDISLCRAFDAYNLPYCNQLARGLFCVKHSIENFWTQKVPEEASVQAKLSQFYINPNNFSQFDEETLKRLIQNFFRHFERSQAENFSIPMDSTKINFLLEFYSFSSLEELKKEGSTELRRRFIELAKHHHPDIGGSHEHFREAREYYESLREILEK</sequence>
<dbReference type="EMBL" id="CP017834">
    <property type="protein sequence ID" value="APJ02946.1"/>
    <property type="molecule type" value="Genomic_DNA"/>
</dbReference>
<dbReference type="OrthoDB" id="5297633at2"/>
<dbReference type="InterPro" id="IPR036869">
    <property type="entry name" value="J_dom_sf"/>
</dbReference>